<dbReference type="PANTHER" id="PTHR43685:SF2">
    <property type="entry name" value="GLYCOSYLTRANSFERASE 2-LIKE DOMAIN-CONTAINING PROTEIN"/>
    <property type="match status" value="1"/>
</dbReference>
<gene>
    <name evidence="2" type="ORF">IQ241_00310</name>
</gene>
<dbReference type="Pfam" id="PF17784">
    <property type="entry name" value="Sulfotransfer_4"/>
    <property type="match status" value="1"/>
</dbReference>
<dbReference type="RefSeq" id="WP_193904417.1">
    <property type="nucleotide sequence ID" value="NZ_JADEXG010000001.1"/>
</dbReference>
<dbReference type="AlphaFoldDB" id="A0A8J7DK04"/>
<evidence type="ECO:0000313" key="3">
    <source>
        <dbReference type="Proteomes" id="UP000636505"/>
    </source>
</evidence>
<comment type="caution">
    <text evidence="2">The sequence shown here is derived from an EMBL/GenBank/DDBJ whole genome shotgun (WGS) entry which is preliminary data.</text>
</comment>
<dbReference type="InterPro" id="IPR040632">
    <property type="entry name" value="Sulfotransfer_4"/>
</dbReference>
<dbReference type="EMBL" id="JADEXG010000001">
    <property type="protein sequence ID" value="MBE9075756.1"/>
    <property type="molecule type" value="Genomic_DNA"/>
</dbReference>
<feature type="domain" description="Glycosyltransferase 2-like" evidence="1">
    <location>
        <begin position="7"/>
        <end position="166"/>
    </location>
</feature>
<dbReference type="Pfam" id="PF00535">
    <property type="entry name" value="Glycos_transf_2"/>
    <property type="match status" value="1"/>
</dbReference>
<protein>
    <submittedName>
        <fullName evidence="2">Glycosyltransferase</fullName>
    </submittedName>
</protein>
<dbReference type="SUPFAM" id="SSF53448">
    <property type="entry name" value="Nucleotide-diphospho-sugar transferases"/>
    <property type="match status" value="1"/>
</dbReference>
<dbReference type="Proteomes" id="UP000636505">
    <property type="component" value="Unassembled WGS sequence"/>
</dbReference>
<evidence type="ECO:0000313" key="2">
    <source>
        <dbReference type="EMBL" id="MBE9075756.1"/>
    </source>
</evidence>
<dbReference type="PANTHER" id="PTHR43685">
    <property type="entry name" value="GLYCOSYLTRANSFERASE"/>
    <property type="match status" value="1"/>
</dbReference>
<evidence type="ECO:0000259" key="1">
    <source>
        <dbReference type="Pfam" id="PF00535"/>
    </source>
</evidence>
<proteinExistence type="predicted"/>
<dbReference type="Gene3D" id="3.90.550.10">
    <property type="entry name" value="Spore Coat Polysaccharide Biosynthesis Protein SpsA, Chain A"/>
    <property type="match status" value="1"/>
</dbReference>
<reference evidence="2" key="1">
    <citation type="submission" date="2020-10" db="EMBL/GenBank/DDBJ databases">
        <authorList>
            <person name="Castelo-Branco R."/>
            <person name="Eusebio N."/>
            <person name="Adriana R."/>
            <person name="Vieira A."/>
            <person name="Brugerolle De Fraissinette N."/>
            <person name="Rezende De Castro R."/>
            <person name="Schneider M.P."/>
            <person name="Vasconcelos V."/>
            <person name="Leao P.N."/>
        </authorList>
    </citation>
    <scope>NUCLEOTIDE SEQUENCE</scope>
    <source>
        <strain evidence="2">LEGE 07310</strain>
    </source>
</reference>
<dbReference type="InterPro" id="IPR029044">
    <property type="entry name" value="Nucleotide-diphossugar_trans"/>
</dbReference>
<dbReference type="InterPro" id="IPR050834">
    <property type="entry name" value="Glycosyltransf_2"/>
</dbReference>
<organism evidence="2 3">
    <name type="scientific">Vasconcelosia minhoensis LEGE 07310</name>
    <dbReference type="NCBI Taxonomy" id="915328"/>
    <lineage>
        <taxon>Bacteria</taxon>
        <taxon>Bacillati</taxon>
        <taxon>Cyanobacteriota</taxon>
        <taxon>Cyanophyceae</taxon>
        <taxon>Nodosilineales</taxon>
        <taxon>Cymatolegaceae</taxon>
        <taxon>Vasconcelosia</taxon>
        <taxon>Vasconcelosia minhoensis</taxon>
    </lineage>
</organism>
<dbReference type="Gene3D" id="3.40.50.300">
    <property type="entry name" value="P-loop containing nucleotide triphosphate hydrolases"/>
    <property type="match status" value="1"/>
</dbReference>
<dbReference type="SUPFAM" id="SSF52540">
    <property type="entry name" value="P-loop containing nucleoside triphosphate hydrolases"/>
    <property type="match status" value="1"/>
</dbReference>
<accession>A0A8J7DK04</accession>
<sequence>MTLPLISLVMAVYNREPYLAQALDSLLTQTYPHFEAIIWDDGSTDRSADIAHAYAQKDRRIRHIAAKHQGQGYALHSAFSFTQGQFLASLDSDDWLAPTALEETSQLLNEEPDVGMVYTDYTDVNASGKPLGLGHRCAIPYSQDRLLLDFMTFHFRLIRRSTFEQVGGIDPKFAYAPDYDLCLKLSELTDIVHLRRPLYFYRRHSGAISSQKQWQQIEFSHRAVSDAIERRGLAEKIAVSVQLQPKFIFSRRSQPESAGKVFGIGLDKTGMASLAQALSQLGYRTLQSQNEADLVICEAAADPSFATSFRALDWRYPGSKFILTVREMENWLTAWQQEAQAQKDVSRELKSLRRQTFGQWQFEPQVWQQVYQAHLSDVVGYFKGRERDLLVFQPWAGEGWNKLCPFLGKPLPARAFPIPSQDADPKKFPCTAIASPSKSERAIAAPPYKKPSRMGKAFLLIQTSRRSPYAA</sequence>
<dbReference type="InterPro" id="IPR027417">
    <property type="entry name" value="P-loop_NTPase"/>
</dbReference>
<name>A0A8J7DK04_9CYAN</name>
<dbReference type="InterPro" id="IPR001173">
    <property type="entry name" value="Glyco_trans_2-like"/>
</dbReference>
<keyword evidence="3" id="KW-1185">Reference proteome</keyword>